<sequence length="297" mass="32083">MRASLRPARDTWRRGGATPPRPRLLLDRDSSSTATPPRPRLLLDRVHSGCDRPQSGFATGRMPRPSARLSARGIRGDHRHERSGCREPPIPAAPRAEEHHMTDQITITGIVGSDPRPYTTNQGLAITSFRLASTRRYFDRVQGTWVDADTNWYTVSSFRNLAVNAAMSIRKGEHVIVHGRLKQRSWEAGERSGTAVEIEADAIGHDLAWGVTQLRKLMPSQASSAEPQSGAEAGEAGEAGVDAATGEVSDEYAVSAPDPDEAAFAELTEFSSADDLDVDAEYDTSAALSADLAGSAR</sequence>
<evidence type="ECO:0000256" key="2">
    <source>
        <dbReference type="PROSITE-ProRule" id="PRU00252"/>
    </source>
</evidence>
<dbReference type="AlphaFoldDB" id="A0A5C1YL34"/>
<dbReference type="GO" id="GO:0003697">
    <property type="term" value="F:single-stranded DNA binding"/>
    <property type="evidence" value="ECO:0007669"/>
    <property type="project" value="InterPro"/>
</dbReference>
<feature type="compositionally biased region" description="Basic and acidic residues" evidence="4">
    <location>
        <begin position="74"/>
        <end position="85"/>
    </location>
</feature>
<accession>A0A5C1YL34</accession>
<dbReference type="InterPro" id="IPR000424">
    <property type="entry name" value="Primosome_PriB/ssb"/>
</dbReference>
<proteinExistence type="predicted"/>
<evidence type="ECO:0000256" key="3">
    <source>
        <dbReference type="RuleBase" id="RU000524"/>
    </source>
</evidence>
<protein>
    <recommendedName>
        <fullName evidence="3">Single-stranded DNA-binding protein</fullName>
    </recommendedName>
</protein>
<name>A0A5C1YL34_9MICO</name>
<evidence type="ECO:0000256" key="4">
    <source>
        <dbReference type="SAM" id="MobiDB-lite"/>
    </source>
</evidence>
<dbReference type="GO" id="GO:0009295">
    <property type="term" value="C:nucleoid"/>
    <property type="evidence" value="ECO:0007669"/>
    <property type="project" value="TreeGrafter"/>
</dbReference>
<dbReference type="GO" id="GO:0006260">
    <property type="term" value="P:DNA replication"/>
    <property type="evidence" value="ECO:0007669"/>
    <property type="project" value="InterPro"/>
</dbReference>
<dbReference type="PANTHER" id="PTHR10302">
    <property type="entry name" value="SINGLE-STRANDED DNA-BINDING PROTEIN"/>
    <property type="match status" value="1"/>
</dbReference>
<dbReference type="Gene3D" id="2.40.50.140">
    <property type="entry name" value="Nucleic acid-binding proteins"/>
    <property type="match status" value="1"/>
</dbReference>
<keyword evidence="1 2" id="KW-0238">DNA-binding</keyword>
<dbReference type="Proteomes" id="UP000324678">
    <property type="component" value="Chromosome"/>
</dbReference>
<gene>
    <name evidence="5" type="primary">ssb</name>
    <name evidence="5" type="ORF">FLP10_16190</name>
</gene>
<dbReference type="Pfam" id="PF00436">
    <property type="entry name" value="SSB"/>
    <property type="match status" value="1"/>
</dbReference>
<dbReference type="OrthoDB" id="9809878at2"/>
<organism evidence="5 6">
    <name type="scientific">Agromyces intestinalis</name>
    <dbReference type="NCBI Taxonomy" id="2592652"/>
    <lineage>
        <taxon>Bacteria</taxon>
        <taxon>Bacillati</taxon>
        <taxon>Actinomycetota</taxon>
        <taxon>Actinomycetes</taxon>
        <taxon>Micrococcales</taxon>
        <taxon>Microbacteriaceae</taxon>
        <taxon>Agromyces</taxon>
    </lineage>
</organism>
<feature type="compositionally biased region" description="Low complexity" evidence="4">
    <location>
        <begin position="219"/>
        <end position="240"/>
    </location>
</feature>
<dbReference type="InterPro" id="IPR011344">
    <property type="entry name" value="ssDNA-bd"/>
</dbReference>
<keyword evidence="6" id="KW-1185">Reference proteome</keyword>
<dbReference type="KEGG" id="ail:FLP10_16190"/>
<dbReference type="InterPro" id="IPR012340">
    <property type="entry name" value="NA-bd_OB-fold"/>
</dbReference>
<feature type="region of interest" description="Disordered" evidence="4">
    <location>
        <begin position="219"/>
        <end position="261"/>
    </location>
</feature>
<dbReference type="EMBL" id="CP043505">
    <property type="protein sequence ID" value="QEO15787.1"/>
    <property type="molecule type" value="Genomic_DNA"/>
</dbReference>
<reference evidence="5 6" key="1">
    <citation type="submission" date="2019-09" db="EMBL/GenBank/DDBJ databases">
        <title>Genome sequencing of strain KACC 19306.</title>
        <authorList>
            <person name="Heo J."/>
            <person name="Kim S.-J."/>
            <person name="Kim J.-S."/>
            <person name="Hong S.-B."/>
            <person name="Kwon S.-W."/>
        </authorList>
    </citation>
    <scope>NUCLEOTIDE SEQUENCE [LARGE SCALE GENOMIC DNA]</scope>
    <source>
        <strain evidence="5 6">KACC 19306</strain>
    </source>
</reference>
<dbReference type="NCBIfam" id="TIGR00621">
    <property type="entry name" value="ssb"/>
    <property type="match status" value="1"/>
</dbReference>
<dbReference type="PROSITE" id="PS50935">
    <property type="entry name" value="SSB"/>
    <property type="match status" value="1"/>
</dbReference>
<dbReference type="CDD" id="cd04496">
    <property type="entry name" value="SSB_OBF"/>
    <property type="match status" value="1"/>
</dbReference>
<evidence type="ECO:0000256" key="1">
    <source>
        <dbReference type="ARBA" id="ARBA00023125"/>
    </source>
</evidence>
<evidence type="ECO:0000313" key="5">
    <source>
        <dbReference type="EMBL" id="QEO15787.1"/>
    </source>
</evidence>
<feature type="region of interest" description="Disordered" evidence="4">
    <location>
        <begin position="1"/>
        <end position="99"/>
    </location>
</feature>
<dbReference type="SUPFAM" id="SSF50249">
    <property type="entry name" value="Nucleic acid-binding proteins"/>
    <property type="match status" value="1"/>
</dbReference>
<evidence type="ECO:0000313" key="6">
    <source>
        <dbReference type="Proteomes" id="UP000324678"/>
    </source>
</evidence>
<dbReference type="PANTHER" id="PTHR10302:SF27">
    <property type="entry name" value="SINGLE-STRANDED DNA-BINDING PROTEIN"/>
    <property type="match status" value="1"/>
</dbReference>
<feature type="compositionally biased region" description="Basic and acidic residues" evidence="4">
    <location>
        <begin position="41"/>
        <end position="50"/>
    </location>
</feature>